<feature type="domain" description="TfoX N-terminal" evidence="1">
    <location>
        <begin position="15"/>
        <end position="102"/>
    </location>
</feature>
<reference evidence="2 3" key="1">
    <citation type="journal article" date="2013" name="Antonie Van Leeuwenhoek">
        <title>Paracoccus zhejiangensis sp. nov., isolated from activated sludge in wastewater-treatment system.</title>
        <authorList>
            <person name="Wu Z.G."/>
            <person name="Zhang D.F."/>
            <person name="Liu Y.L."/>
            <person name="Wang F."/>
            <person name="Jiang X."/>
            <person name="Li C."/>
            <person name="Li S.P."/>
            <person name="Hong Q."/>
            <person name="Li W.J."/>
        </authorList>
    </citation>
    <scope>NUCLEOTIDE SEQUENCE [LARGE SCALE GENOMIC DNA]</scope>
    <source>
        <strain evidence="2 3">J6</strain>
    </source>
</reference>
<dbReference type="RefSeq" id="WP_101753867.1">
    <property type="nucleotide sequence ID" value="NZ_CP025430.1"/>
</dbReference>
<dbReference type="OrthoDB" id="214902at2"/>
<gene>
    <name evidence="2" type="ORF">CX676_18430</name>
</gene>
<dbReference type="Proteomes" id="UP000234530">
    <property type="component" value="Chromosome"/>
</dbReference>
<dbReference type="InterPro" id="IPR007076">
    <property type="entry name" value="TfoX_N"/>
</dbReference>
<dbReference type="EMBL" id="CP025430">
    <property type="protein sequence ID" value="AUH65891.1"/>
    <property type="molecule type" value="Genomic_DNA"/>
</dbReference>
<dbReference type="SUPFAM" id="SSF159894">
    <property type="entry name" value="YgaC/TfoX-N like"/>
    <property type="match status" value="1"/>
</dbReference>
<evidence type="ECO:0000313" key="2">
    <source>
        <dbReference type="EMBL" id="AUH65891.1"/>
    </source>
</evidence>
<organism evidence="2 3">
    <name type="scientific">Paracoccus zhejiangensis</name>
    <dbReference type="NCBI Taxonomy" id="1077935"/>
    <lineage>
        <taxon>Bacteria</taxon>
        <taxon>Pseudomonadati</taxon>
        <taxon>Pseudomonadota</taxon>
        <taxon>Alphaproteobacteria</taxon>
        <taxon>Rhodobacterales</taxon>
        <taxon>Paracoccaceae</taxon>
        <taxon>Paracoccus</taxon>
    </lineage>
</organism>
<proteinExistence type="predicted"/>
<dbReference type="Pfam" id="PF04993">
    <property type="entry name" value="TfoX_N"/>
    <property type="match status" value="1"/>
</dbReference>
<protein>
    <recommendedName>
        <fullName evidence="1">TfoX N-terminal domain-containing protein</fullName>
    </recommendedName>
</protein>
<dbReference type="AlphaFoldDB" id="A0A2H5F2X2"/>
<evidence type="ECO:0000313" key="3">
    <source>
        <dbReference type="Proteomes" id="UP000234530"/>
    </source>
</evidence>
<name>A0A2H5F2X2_9RHOB</name>
<dbReference type="Gene3D" id="3.30.1460.30">
    <property type="entry name" value="YgaC/TfoX-N like chaperone"/>
    <property type="match status" value="1"/>
</dbReference>
<accession>A0A2H5F2X2</accession>
<evidence type="ECO:0000259" key="1">
    <source>
        <dbReference type="Pfam" id="PF04993"/>
    </source>
</evidence>
<keyword evidence="3" id="KW-1185">Reference proteome</keyword>
<dbReference type="KEGG" id="pzh:CX676_18430"/>
<sequence>MAIDPGAAEMMRDDLSALDGISEKKMFGGLGFMRGGHMLTGVMSTGALLYRVGKPREAVALALPGVAVMAMADRVMGGFVMLTGEAQADDDSRARLLALALENVSELPPKE</sequence>